<feature type="domain" description="NolW-like" evidence="8">
    <location>
        <begin position="28"/>
        <end position="86"/>
    </location>
</feature>
<gene>
    <name evidence="9" type="ORF">EV678_0416</name>
</gene>
<dbReference type="RefSeq" id="WP_130458332.1">
    <property type="nucleotide sequence ID" value="NZ_SHKM01000001.1"/>
</dbReference>
<feature type="domain" description="Type II/III secretion system secretin-like" evidence="7">
    <location>
        <begin position="170"/>
        <end position="276"/>
    </location>
</feature>
<dbReference type="PANTHER" id="PTHR30332:SF24">
    <property type="entry name" value="SECRETIN GSPD-RELATED"/>
    <property type="match status" value="1"/>
</dbReference>
<evidence type="ECO:0000256" key="5">
    <source>
        <dbReference type="RuleBase" id="RU004004"/>
    </source>
</evidence>
<feature type="signal peptide" evidence="6">
    <location>
        <begin position="1"/>
        <end position="24"/>
    </location>
</feature>
<evidence type="ECO:0000259" key="7">
    <source>
        <dbReference type="Pfam" id="PF00263"/>
    </source>
</evidence>
<name>A0ABY0IPX0_9RHOO</name>
<dbReference type="Pfam" id="PF00263">
    <property type="entry name" value="Secretin"/>
    <property type="match status" value="1"/>
</dbReference>
<keyword evidence="2 6" id="KW-0732">Signal</keyword>
<comment type="subcellular location">
    <subcellularLocation>
        <location evidence="5">Cell outer membrane</location>
    </subcellularLocation>
    <subcellularLocation>
        <location evidence="1">Membrane</location>
    </subcellularLocation>
</comment>
<evidence type="ECO:0000256" key="4">
    <source>
        <dbReference type="RuleBase" id="RU004003"/>
    </source>
</evidence>
<dbReference type="Proteomes" id="UP000292136">
    <property type="component" value="Unassembled WGS sequence"/>
</dbReference>
<evidence type="ECO:0000256" key="6">
    <source>
        <dbReference type="SAM" id="SignalP"/>
    </source>
</evidence>
<dbReference type="InterPro" id="IPR038591">
    <property type="entry name" value="NolW-like_sf"/>
</dbReference>
<accession>A0ABY0IPX0</accession>
<protein>
    <submittedName>
        <fullName evidence="9">Type II/III secretion system protein</fullName>
    </submittedName>
</protein>
<keyword evidence="5" id="KW-0813">Transport</keyword>
<feature type="chain" id="PRO_5047389025" evidence="6">
    <location>
        <begin position="25"/>
        <end position="301"/>
    </location>
</feature>
<evidence type="ECO:0000256" key="1">
    <source>
        <dbReference type="ARBA" id="ARBA00004370"/>
    </source>
</evidence>
<evidence type="ECO:0000259" key="8">
    <source>
        <dbReference type="Pfam" id="PF03958"/>
    </source>
</evidence>
<dbReference type="EMBL" id="SHKM01000001">
    <property type="protein sequence ID" value="RZT89623.1"/>
    <property type="molecule type" value="Genomic_DNA"/>
</dbReference>
<keyword evidence="10" id="KW-1185">Reference proteome</keyword>
<evidence type="ECO:0000256" key="3">
    <source>
        <dbReference type="ARBA" id="ARBA00023136"/>
    </source>
</evidence>
<reference evidence="9 10" key="1">
    <citation type="submission" date="2019-02" db="EMBL/GenBank/DDBJ databases">
        <title>Genomic Encyclopedia of Type Strains, Phase IV (KMG-IV): sequencing the most valuable type-strain genomes for metagenomic binning, comparative biology and taxonomic classification.</title>
        <authorList>
            <person name="Goeker M."/>
        </authorList>
    </citation>
    <scope>NUCLEOTIDE SEQUENCE [LARGE SCALE GENOMIC DNA]</scope>
    <source>
        <strain evidence="9 10">DSM 21223</strain>
    </source>
</reference>
<evidence type="ECO:0000256" key="2">
    <source>
        <dbReference type="ARBA" id="ARBA00022729"/>
    </source>
</evidence>
<proteinExistence type="inferred from homology"/>
<dbReference type="Gene3D" id="3.30.1370.120">
    <property type="match status" value="1"/>
</dbReference>
<keyword evidence="3" id="KW-0472">Membrane</keyword>
<dbReference type="Pfam" id="PF03958">
    <property type="entry name" value="Secretin_N"/>
    <property type="match status" value="1"/>
</dbReference>
<sequence>MKRLLLVPLLALGLFLGMFSMAWAQQEVEIVPLKSRTVDQVLPVLQPLVEPGGAVSGMNNQLIIKGSRRNREQLKQVLASIDTPPRMLRIRVTQNRDLDSRGRDVGVSGNVGLGGNVRIIQSPGAAGTLNGSGSLGRSGGGSVQIQRGGSSVTTEIVDTRSTRSSSAGQMVQVMEGGRAFIQMGQSVPVPLRQAVLGPNGVVVTESTVYRDLGQGFYAEPHLAGDRVTLEISPQSDTPGSYGPGSANIQRLSTTVSGRLGEWIALGGMGQESSGRERANSTLSTQDVRDNRTVWLLVEEIK</sequence>
<dbReference type="InterPro" id="IPR050810">
    <property type="entry name" value="Bact_Secretion_Sys_Channel"/>
</dbReference>
<dbReference type="InterPro" id="IPR004846">
    <property type="entry name" value="T2SS/T3SS_dom"/>
</dbReference>
<evidence type="ECO:0000313" key="9">
    <source>
        <dbReference type="EMBL" id="RZT89623.1"/>
    </source>
</evidence>
<dbReference type="PANTHER" id="PTHR30332">
    <property type="entry name" value="PROBABLE GENERAL SECRETION PATHWAY PROTEIN D"/>
    <property type="match status" value="1"/>
</dbReference>
<dbReference type="InterPro" id="IPR005644">
    <property type="entry name" value="NolW-like"/>
</dbReference>
<comment type="similarity">
    <text evidence="4">Belongs to the bacterial secretin family.</text>
</comment>
<evidence type="ECO:0000313" key="10">
    <source>
        <dbReference type="Proteomes" id="UP000292136"/>
    </source>
</evidence>
<comment type="caution">
    <text evidence="9">The sequence shown here is derived from an EMBL/GenBank/DDBJ whole genome shotgun (WGS) entry which is preliminary data.</text>
</comment>
<organism evidence="9 10">
    <name type="scientific">Azospira oryzae</name>
    <dbReference type="NCBI Taxonomy" id="146939"/>
    <lineage>
        <taxon>Bacteria</taxon>
        <taxon>Pseudomonadati</taxon>
        <taxon>Pseudomonadota</taxon>
        <taxon>Betaproteobacteria</taxon>
        <taxon>Rhodocyclales</taxon>
        <taxon>Rhodocyclaceae</taxon>
        <taxon>Azospira</taxon>
    </lineage>
</organism>